<evidence type="ECO:0000313" key="7">
    <source>
        <dbReference type="EMBL" id="GGS39164.1"/>
    </source>
</evidence>
<dbReference type="RefSeq" id="WP_229787016.1">
    <property type="nucleotide sequence ID" value="NZ_BMRB01000002.1"/>
</dbReference>
<dbReference type="Pfam" id="PF02909">
    <property type="entry name" value="TetR_C_1"/>
    <property type="match status" value="1"/>
</dbReference>
<dbReference type="GO" id="GO:0045892">
    <property type="term" value="P:negative regulation of DNA-templated transcription"/>
    <property type="evidence" value="ECO:0007669"/>
    <property type="project" value="InterPro"/>
</dbReference>
<dbReference type="PROSITE" id="PS50977">
    <property type="entry name" value="HTH_TETR_2"/>
    <property type="match status" value="1"/>
</dbReference>
<dbReference type="AlphaFoldDB" id="A0A918LFE1"/>
<reference evidence="7" key="1">
    <citation type="journal article" date="2014" name="Int. J. Syst. Evol. Microbiol.">
        <title>Complete genome sequence of Corynebacterium casei LMG S-19264T (=DSM 44701T), isolated from a smear-ripened cheese.</title>
        <authorList>
            <consortium name="US DOE Joint Genome Institute (JGI-PGF)"/>
            <person name="Walter F."/>
            <person name="Albersmeier A."/>
            <person name="Kalinowski J."/>
            <person name="Ruckert C."/>
        </authorList>
    </citation>
    <scope>NUCLEOTIDE SEQUENCE</scope>
    <source>
        <strain evidence="7">JCM 3276</strain>
    </source>
</reference>
<dbReference type="Proteomes" id="UP000660680">
    <property type="component" value="Unassembled WGS sequence"/>
</dbReference>
<dbReference type="InterPro" id="IPR004111">
    <property type="entry name" value="Repressor_TetR_C"/>
</dbReference>
<dbReference type="InterPro" id="IPR009057">
    <property type="entry name" value="Homeodomain-like_sf"/>
</dbReference>
<accession>A0A918LFE1</accession>
<feature type="DNA-binding region" description="H-T-H motif" evidence="5">
    <location>
        <begin position="30"/>
        <end position="49"/>
    </location>
</feature>
<dbReference type="GO" id="GO:0046677">
    <property type="term" value="P:response to antibiotic"/>
    <property type="evidence" value="ECO:0007669"/>
    <property type="project" value="InterPro"/>
</dbReference>
<dbReference type="SUPFAM" id="SSF48498">
    <property type="entry name" value="Tetracyclin repressor-like, C-terminal domain"/>
    <property type="match status" value="1"/>
</dbReference>
<feature type="domain" description="HTH tetR-type" evidence="6">
    <location>
        <begin position="7"/>
        <end position="67"/>
    </location>
</feature>
<protein>
    <submittedName>
        <fullName evidence="7">TetR family transcriptional regulator</fullName>
    </submittedName>
</protein>
<dbReference type="SUPFAM" id="SSF46689">
    <property type="entry name" value="Homeodomain-like"/>
    <property type="match status" value="1"/>
</dbReference>
<evidence type="ECO:0000256" key="1">
    <source>
        <dbReference type="ARBA" id="ARBA00022491"/>
    </source>
</evidence>
<dbReference type="InterPro" id="IPR036271">
    <property type="entry name" value="Tet_transcr_reg_TetR-rel_C_sf"/>
</dbReference>
<comment type="caution">
    <text evidence="7">The sequence shown here is derived from an EMBL/GenBank/DDBJ whole genome shotgun (WGS) entry which is preliminary data.</text>
</comment>
<dbReference type="PANTHER" id="PTHR30055:SF151">
    <property type="entry name" value="TRANSCRIPTIONAL REGULATORY PROTEIN"/>
    <property type="match status" value="1"/>
</dbReference>
<dbReference type="PRINTS" id="PR00455">
    <property type="entry name" value="HTHTETR"/>
</dbReference>
<evidence type="ECO:0000313" key="8">
    <source>
        <dbReference type="Proteomes" id="UP000660680"/>
    </source>
</evidence>
<dbReference type="Gene3D" id="1.10.357.10">
    <property type="entry name" value="Tetracycline Repressor, domain 2"/>
    <property type="match status" value="1"/>
</dbReference>
<dbReference type="PANTHER" id="PTHR30055">
    <property type="entry name" value="HTH-TYPE TRANSCRIPTIONAL REGULATOR RUTR"/>
    <property type="match status" value="1"/>
</dbReference>
<dbReference type="InterPro" id="IPR050109">
    <property type="entry name" value="HTH-type_TetR-like_transc_reg"/>
</dbReference>
<dbReference type="Gene3D" id="1.10.10.60">
    <property type="entry name" value="Homeodomain-like"/>
    <property type="match status" value="1"/>
</dbReference>
<dbReference type="EMBL" id="BMRB01000002">
    <property type="protein sequence ID" value="GGS39164.1"/>
    <property type="molecule type" value="Genomic_DNA"/>
</dbReference>
<evidence type="ECO:0000256" key="5">
    <source>
        <dbReference type="PROSITE-ProRule" id="PRU00335"/>
    </source>
</evidence>
<keyword evidence="3 5" id="KW-0238">DNA-binding</keyword>
<keyword evidence="4" id="KW-0804">Transcription</keyword>
<dbReference type="GO" id="GO:0003700">
    <property type="term" value="F:DNA-binding transcription factor activity"/>
    <property type="evidence" value="ECO:0007669"/>
    <property type="project" value="TreeGrafter"/>
</dbReference>
<name>A0A918LFE1_9PSEU</name>
<keyword evidence="1" id="KW-0678">Repressor</keyword>
<evidence type="ECO:0000256" key="4">
    <source>
        <dbReference type="ARBA" id="ARBA00023163"/>
    </source>
</evidence>
<sequence length="222" mass="24079">MTAERVPLSRARVLGAAVAIADRDGIAALTMRRLAQDLGVEAMSLYHHVANKEALLDGVIEVVMAEIAEAVGEPVVEDWQAAMRARVLTARQVFLRHPWAARVLETRTSISPGVIAYYDGVLAIFRAGGFSYDLAHRALHALGSRALGFSQELFDLSDPAADAEAEAMVQELAEHFPHLAAMVAEIAHDDPDSALGWCDHQAEFEFGLDLILSGLERLRAEG</sequence>
<dbReference type="Pfam" id="PF00440">
    <property type="entry name" value="TetR_N"/>
    <property type="match status" value="1"/>
</dbReference>
<evidence type="ECO:0000256" key="3">
    <source>
        <dbReference type="ARBA" id="ARBA00023125"/>
    </source>
</evidence>
<dbReference type="InterPro" id="IPR003012">
    <property type="entry name" value="Tet_transcr_reg_TetR"/>
</dbReference>
<dbReference type="GO" id="GO:0000976">
    <property type="term" value="F:transcription cis-regulatory region binding"/>
    <property type="evidence" value="ECO:0007669"/>
    <property type="project" value="TreeGrafter"/>
</dbReference>
<evidence type="ECO:0000256" key="2">
    <source>
        <dbReference type="ARBA" id="ARBA00023015"/>
    </source>
</evidence>
<gene>
    <name evidence="7" type="ORF">GCM10010171_37680</name>
</gene>
<proteinExistence type="predicted"/>
<keyword evidence="8" id="KW-1185">Reference proteome</keyword>
<dbReference type="InterPro" id="IPR001647">
    <property type="entry name" value="HTH_TetR"/>
</dbReference>
<organism evidence="7 8">
    <name type="scientific">Actinokineospora fastidiosa</name>
    <dbReference type="NCBI Taxonomy" id="1816"/>
    <lineage>
        <taxon>Bacteria</taxon>
        <taxon>Bacillati</taxon>
        <taxon>Actinomycetota</taxon>
        <taxon>Actinomycetes</taxon>
        <taxon>Pseudonocardiales</taxon>
        <taxon>Pseudonocardiaceae</taxon>
        <taxon>Actinokineospora</taxon>
    </lineage>
</organism>
<keyword evidence="2" id="KW-0805">Transcription regulation</keyword>
<reference evidence="7" key="2">
    <citation type="submission" date="2020-09" db="EMBL/GenBank/DDBJ databases">
        <authorList>
            <person name="Sun Q."/>
            <person name="Ohkuma M."/>
        </authorList>
    </citation>
    <scope>NUCLEOTIDE SEQUENCE</scope>
    <source>
        <strain evidence="7">JCM 3276</strain>
    </source>
</reference>
<dbReference type="PRINTS" id="PR00400">
    <property type="entry name" value="TETREPRESSOR"/>
</dbReference>
<evidence type="ECO:0000259" key="6">
    <source>
        <dbReference type="PROSITE" id="PS50977"/>
    </source>
</evidence>